<feature type="compositionally biased region" description="Low complexity" evidence="1">
    <location>
        <begin position="198"/>
        <end position="207"/>
    </location>
</feature>
<gene>
    <name evidence="2" type="ORF">SELMODRAFT_409407</name>
</gene>
<keyword evidence="3" id="KW-1185">Reference proteome</keyword>
<evidence type="ECO:0000313" key="3">
    <source>
        <dbReference type="Proteomes" id="UP000001514"/>
    </source>
</evidence>
<dbReference type="Proteomes" id="UP000001514">
    <property type="component" value="Unassembled WGS sequence"/>
</dbReference>
<organism evidence="3">
    <name type="scientific">Selaginella moellendorffii</name>
    <name type="common">Spikemoss</name>
    <dbReference type="NCBI Taxonomy" id="88036"/>
    <lineage>
        <taxon>Eukaryota</taxon>
        <taxon>Viridiplantae</taxon>
        <taxon>Streptophyta</taxon>
        <taxon>Embryophyta</taxon>
        <taxon>Tracheophyta</taxon>
        <taxon>Lycopodiopsida</taxon>
        <taxon>Selaginellales</taxon>
        <taxon>Selaginellaceae</taxon>
        <taxon>Selaginella</taxon>
    </lineage>
</organism>
<name>D8RBC8_SELML</name>
<dbReference type="InParanoid" id="D8RBC8"/>
<evidence type="ECO:0000313" key="2">
    <source>
        <dbReference type="EMBL" id="EFJ30476.1"/>
    </source>
</evidence>
<reference evidence="2 3" key="1">
    <citation type="journal article" date="2011" name="Science">
        <title>The Selaginella genome identifies genetic changes associated with the evolution of vascular plants.</title>
        <authorList>
            <person name="Banks J.A."/>
            <person name="Nishiyama T."/>
            <person name="Hasebe M."/>
            <person name="Bowman J.L."/>
            <person name="Gribskov M."/>
            <person name="dePamphilis C."/>
            <person name="Albert V.A."/>
            <person name="Aono N."/>
            <person name="Aoyama T."/>
            <person name="Ambrose B.A."/>
            <person name="Ashton N.W."/>
            <person name="Axtell M.J."/>
            <person name="Barker E."/>
            <person name="Barker M.S."/>
            <person name="Bennetzen J.L."/>
            <person name="Bonawitz N.D."/>
            <person name="Chapple C."/>
            <person name="Cheng C."/>
            <person name="Correa L.G."/>
            <person name="Dacre M."/>
            <person name="DeBarry J."/>
            <person name="Dreyer I."/>
            <person name="Elias M."/>
            <person name="Engstrom E.M."/>
            <person name="Estelle M."/>
            <person name="Feng L."/>
            <person name="Finet C."/>
            <person name="Floyd S.K."/>
            <person name="Frommer W.B."/>
            <person name="Fujita T."/>
            <person name="Gramzow L."/>
            <person name="Gutensohn M."/>
            <person name="Harholt J."/>
            <person name="Hattori M."/>
            <person name="Heyl A."/>
            <person name="Hirai T."/>
            <person name="Hiwatashi Y."/>
            <person name="Ishikawa M."/>
            <person name="Iwata M."/>
            <person name="Karol K.G."/>
            <person name="Koehler B."/>
            <person name="Kolukisaoglu U."/>
            <person name="Kubo M."/>
            <person name="Kurata T."/>
            <person name="Lalonde S."/>
            <person name="Li K."/>
            <person name="Li Y."/>
            <person name="Litt A."/>
            <person name="Lyons E."/>
            <person name="Manning G."/>
            <person name="Maruyama T."/>
            <person name="Michael T.P."/>
            <person name="Mikami K."/>
            <person name="Miyazaki S."/>
            <person name="Morinaga S."/>
            <person name="Murata T."/>
            <person name="Mueller-Roeber B."/>
            <person name="Nelson D.R."/>
            <person name="Obara M."/>
            <person name="Oguri Y."/>
            <person name="Olmstead R.G."/>
            <person name="Onodera N."/>
            <person name="Petersen B.L."/>
            <person name="Pils B."/>
            <person name="Prigge M."/>
            <person name="Rensing S.A."/>
            <person name="Riano-Pachon D.M."/>
            <person name="Roberts A.W."/>
            <person name="Sato Y."/>
            <person name="Scheller H.V."/>
            <person name="Schulz B."/>
            <person name="Schulz C."/>
            <person name="Shakirov E.V."/>
            <person name="Shibagaki N."/>
            <person name="Shinohara N."/>
            <person name="Shippen D.E."/>
            <person name="Soerensen I."/>
            <person name="Sotooka R."/>
            <person name="Sugimoto N."/>
            <person name="Sugita M."/>
            <person name="Sumikawa N."/>
            <person name="Tanurdzic M."/>
            <person name="Theissen G."/>
            <person name="Ulvskov P."/>
            <person name="Wakazuki S."/>
            <person name="Weng J.K."/>
            <person name="Willats W.W."/>
            <person name="Wipf D."/>
            <person name="Wolf P.G."/>
            <person name="Yang L."/>
            <person name="Zimmer A.D."/>
            <person name="Zhu Q."/>
            <person name="Mitros T."/>
            <person name="Hellsten U."/>
            <person name="Loque D."/>
            <person name="Otillar R."/>
            <person name="Salamov A."/>
            <person name="Schmutz J."/>
            <person name="Shapiro H."/>
            <person name="Lindquist E."/>
            <person name="Lucas S."/>
            <person name="Rokhsar D."/>
            <person name="Grigoriev I.V."/>
        </authorList>
    </citation>
    <scope>NUCLEOTIDE SEQUENCE [LARGE SCALE GENOMIC DNA]</scope>
</reference>
<protein>
    <submittedName>
        <fullName evidence="2">Uncharacterized protein</fullName>
    </submittedName>
</protein>
<dbReference type="AlphaFoldDB" id="D8RBC8"/>
<feature type="compositionally biased region" description="Basic and acidic residues" evidence="1">
    <location>
        <begin position="106"/>
        <end position="135"/>
    </location>
</feature>
<feature type="compositionally biased region" description="Basic and acidic residues" evidence="1">
    <location>
        <begin position="34"/>
        <end position="61"/>
    </location>
</feature>
<evidence type="ECO:0000256" key="1">
    <source>
        <dbReference type="SAM" id="MobiDB-lite"/>
    </source>
</evidence>
<dbReference type="EMBL" id="GL377575">
    <property type="protein sequence ID" value="EFJ30476.1"/>
    <property type="molecule type" value="Genomic_DNA"/>
</dbReference>
<feature type="region of interest" description="Disordered" evidence="1">
    <location>
        <begin position="31"/>
        <end position="66"/>
    </location>
</feature>
<feature type="region of interest" description="Disordered" evidence="1">
    <location>
        <begin position="97"/>
        <end position="135"/>
    </location>
</feature>
<dbReference type="Gramene" id="EFJ30476">
    <property type="protein sequence ID" value="EFJ30476"/>
    <property type="gene ID" value="SELMODRAFT_409407"/>
</dbReference>
<accession>D8RBC8</accession>
<dbReference type="KEGG" id="smo:SELMODRAFT_409407"/>
<proteinExistence type="predicted"/>
<dbReference type="HOGENOM" id="CLU_913368_0_0_1"/>
<sequence length="340" mass="37620">MASTFVEMHGGMPVIKELIVDNDELMEALAEAGEASKKRERKEEDKDGQPLKKVRKEEPCKDQGQTMASTLVEMHGGMPVIKELLVDNDELMEALAEAGKASKKRQREEDCKDGQPLKMVKRDDAREEPCKDQGRSRGPIIMRIKLHKKGDAVVKEPCNDHCKDQVARIKLHKENKESSSALVEEMSKPIIANEGKKNIPNKTKPPIARSETKPPIAKSEIKAPIASSETNIARSETKPPIARSATKTMARAIKPCNMAKKASQQQRSHKELETSASMKIECAPVKKVLNVRCLNVPLGDAVKRRDAPVHYLDFGVGDGCAARSTAPKIKWNPMRSSTHA</sequence>
<feature type="region of interest" description="Disordered" evidence="1">
    <location>
        <begin position="195"/>
        <end position="243"/>
    </location>
</feature>